<dbReference type="GO" id="GO:0005634">
    <property type="term" value="C:nucleus"/>
    <property type="evidence" value="ECO:0007669"/>
    <property type="project" value="UniProtKB-SubCell"/>
</dbReference>
<evidence type="ECO:0000256" key="1">
    <source>
        <dbReference type="ARBA" id="ARBA00004123"/>
    </source>
</evidence>
<dbReference type="EMBL" id="JANEYF010005981">
    <property type="protein sequence ID" value="KAJ8926204.1"/>
    <property type="molecule type" value="Genomic_DNA"/>
</dbReference>
<reference evidence="3" key="1">
    <citation type="journal article" date="2023" name="Insect Mol. Biol.">
        <title>Genome sequencing provides insights into the evolution of gene families encoding plant cell wall-degrading enzymes in longhorned beetles.</title>
        <authorList>
            <person name="Shin N.R."/>
            <person name="Okamura Y."/>
            <person name="Kirsch R."/>
            <person name="Pauchet Y."/>
        </authorList>
    </citation>
    <scope>NUCLEOTIDE SEQUENCE</scope>
    <source>
        <strain evidence="3">RBIC_L_NR</strain>
    </source>
</reference>
<gene>
    <name evidence="3" type="ORF">NQ314_021460</name>
</gene>
<protein>
    <recommendedName>
        <fullName evidence="2">HTH psq-type domain-containing protein</fullName>
    </recommendedName>
</protein>
<dbReference type="Gene3D" id="1.10.10.60">
    <property type="entry name" value="Homeodomain-like"/>
    <property type="match status" value="1"/>
</dbReference>
<dbReference type="GO" id="GO:0003677">
    <property type="term" value="F:DNA binding"/>
    <property type="evidence" value="ECO:0007669"/>
    <property type="project" value="InterPro"/>
</dbReference>
<dbReference type="Pfam" id="PF05225">
    <property type="entry name" value="HTH_psq"/>
    <property type="match status" value="1"/>
</dbReference>
<evidence type="ECO:0000313" key="4">
    <source>
        <dbReference type="Proteomes" id="UP001162156"/>
    </source>
</evidence>
<dbReference type="SUPFAM" id="SSF46689">
    <property type="entry name" value="Homeodomain-like"/>
    <property type="match status" value="1"/>
</dbReference>
<sequence length="159" mass="18419">MHIVGFYGTMPRNYKRRLGAKIRRDYDPNKLEQALEAVINNQISFRQASEGYGVPRNTIFRKFHGMNGDKLGRPSVLNPVEERKITEALHTAAKFGYPFPENDLHLFIQQYLNGMGVQTVFKNNLPGPDWLKYFISRNHERSLRFLENIKKIPSKGHCG</sequence>
<comment type="subcellular location">
    <subcellularLocation>
        <location evidence="1">Nucleus</location>
    </subcellularLocation>
</comment>
<organism evidence="3 4">
    <name type="scientific">Rhamnusium bicolor</name>
    <dbReference type="NCBI Taxonomy" id="1586634"/>
    <lineage>
        <taxon>Eukaryota</taxon>
        <taxon>Metazoa</taxon>
        <taxon>Ecdysozoa</taxon>
        <taxon>Arthropoda</taxon>
        <taxon>Hexapoda</taxon>
        <taxon>Insecta</taxon>
        <taxon>Pterygota</taxon>
        <taxon>Neoptera</taxon>
        <taxon>Endopterygota</taxon>
        <taxon>Coleoptera</taxon>
        <taxon>Polyphaga</taxon>
        <taxon>Cucujiformia</taxon>
        <taxon>Chrysomeloidea</taxon>
        <taxon>Cerambycidae</taxon>
        <taxon>Lepturinae</taxon>
        <taxon>Rhagiini</taxon>
        <taxon>Rhamnusium</taxon>
    </lineage>
</organism>
<accession>A0AAV8WI21</accession>
<evidence type="ECO:0000259" key="2">
    <source>
        <dbReference type="Pfam" id="PF05225"/>
    </source>
</evidence>
<proteinExistence type="predicted"/>
<comment type="caution">
    <text evidence="3">The sequence shown here is derived from an EMBL/GenBank/DDBJ whole genome shotgun (WGS) entry which is preliminary data.</text>
</comment>
<dbReference type="AlphaFoldDB" id="A0AAV8WI21"/>
<evidence type="ECO:0000313" key="3">
    <source>
        <dbReference type="EMBL" id="KAJ8926204.1"/>
    </source>
</evidence>
<feature type="domain" description="HTH psq-type" evidence="2">
    <location>
        <begin position="28"/>
        <end position="60"/>
    </location>
</feature>
<keyword evidence="4" id="KW-1185">Reference proteome</keyword>
<dbReference type="InterPro" id="IPR007889">
    <property type="entry name" value="HTH_Psq"/>
</dbReference>
<name>A0AAV8WI21_9CUCU</name>
<dbReference type="Proteomes" id="UP001162156">
    <property type="component" value="Unassembled WGS sequence"/>
</dbReference>
<dbReference type="InterPro" id="IPR009057">
    <property type="entry name" value="Homeodomain-like_sf"/>
</dbReference>